<evidence type="ECO:0000256" key="1">
    <source>
        <dbReference type="SAM" id="MobiDB-lite"/>
    </source>
</evidence>
<reference evidence="3" key="1">
    <citation type="submission" date="2019-10" db="EMBL/GenBank/DDBJ databases">
        <authorList>
            <consortium name="DOE Joint Genome Institute"/>
            <person name="Kuo A."/>
            <person name="Miyauchi S."/>
            <person name="Kiss E."/>
            <person name="Drula E."/>
            <person name="Kohler A."/>
            <person name="Sanchez-Garcia M."/>
            <person name="Andreopoulos B."/>
            <person name="Barry K.W."/>
            <person name="Bonito G."/>
            <person name="Buee M."/>
            <person name="Carver A."/>
            <person name="Chen C."/>
            <person name="Cichocki N."/>
            <person name="Clum A."/>
            <person name="Culley D."/>
            <person name="Crous P.W."/>
            <person name="Fauchery L."/>
            <person name="Girlanda M."/>
            <person name="Hayes R."/>
            <person name="Keri Z."/>
            <person name="LaButti K."/>
            <person name="Lipzen A."/>
            <person name="Lombard V."/>
            <person name="Magnuson J."/>
            <person name="Maillard F."/>
            <person name="Morin E."/>
            <person name="Murat C."/>
            <person name="Nolan M."/>
            <person name="Ohm R."/>
            <person name="Pangilinan J."/>
            <person name="Pereira M."/>
            <person name="Perotto S."/>
            <person name="Peter M."/>
            <person name="Riley R."/>
            <person name="Sitrit Y."/>
            <person name="Stielow B."/>
            <person name="Szollosi G."/>
            <person name="Zifcakova L."/>
            <person name="Stursova M."/>
            <person name="Spatafora J.W."/>
            <person name="Tedersoo L."/>
            <person name="Vaario L.-M."/>
            <person name="Yamada A."/>
            <person name="Yan M."/>
            <person name="Wang P."/>
            <person name="Xu J."/>
            <person name="Bruns T."/>
            <person name="Baldrian P."/>
            <person name="Vilgalys R."/>
            <person name="Henrissat B."/>
            <person name="Grigoriev I.V."/>
            <person name="Hibbett D."/>
            <person name="Nagy L.G."/>
            <person name="Martin F.M."/>
        </authorList>
    </citation>
    <scope>NUCLEOTIDE SEQUENCE</scope>
    <source>
        <strain evidence="3">BED1</strain>
    </source>
</reference>
<sequence length="166" mass="19101">MEGIEEINARWDDDPNHWRGNSYIRLDEVPVPMFYWREIYANRFPAIWSTIKSQWNKYKMVVEYYRRSSPEAFRARFSVNGTLLGLNDITSRIRAERAEEDHTLASHARKALGDELQVLTTYRKGSNRVTMQSDRAIARKLRESGTVLPPPSPPPSVPLPAVPGNS</sequence>
<dbReference type="EMBL" id="WHUW01000120">
    <property type="protein sequence ID" value="KAF8422816.1"/>
    <property type="molecule type" value="Genomic_DNA"/>
</dbReference>
<name>A0AAD4BEK4_BOLED</name>
<gene>
    <name evidence="3" type="ORF">L210DRAFT_3421456</name>
    <name evidence="2" type="ORF">L210DRAFT_3423014</name>
</gene>
<accession>A0AAD4BEK4</accession>
<dbReference type="Proteomes" id="UP001194468">
    <property type="component" value="Unassembled WGS sequence"/>
</dbReference>
<reference evidence="3" key="2">
    <citation type="journal article" date="2020" name="Nat. Commun.">
        <title>Large-scale genome sequencing of mycorrhizal fungi provides insights into the early evolution of symbiotic traits.</title>
        <authorList>
            <person name="Miyauchi S."/>
            <person name="Kiss E."/>
            <person name="Kuo A."/>
            <person name="Drula E."/>
            <person name="Kohler A."/>
            <person name="Sanchez-Garcia M."/>
            <person name="Morin E."/>
            <person name="Andreopoulos B."/>
            <person name="Barry K.W."/>
            <person name="Bonito G."/>
            <person name="Buee M."/>
            <person name="Carver A."/>
            <person name="Chen C."/>
            <person name="Cichocki N."/>
            <person name="Clum A."/>
            <person name="Culley D."/>
            <person name="Crous P.W."/>
            <person name="Fauchery L."/>
            <person name="Girlanda M."/>
            <person name="Hayes R.D."/>
            <person name="Keri Z."/>
            <person name="LaButti K."/>
            <person name="Lipzen A."/>
            <person name="Lombard V."/>
            <person name="Magnuson J."/>
            <person name="Maillard F."/>
            <person name="Murat C."/>
            <person name="Nolan M."/>
            <person name="Ohm R.A."/>
            <person name="Pangilinan J."/>
            <person name="Pereira M.F."/>
            <person name="Perotto S."/>
            <person name="Peter M."/>
            <person name="Pfister S."/>
            <person name="Riley R."/>
            <person name="Sitrit Y."/>
            <person name="Stielow J.B."/>
            <person name="Szollosi G."/>
            <person name="Zifcakova L."/>
            <person name="Stursova M."/>
            <person name="Spatafora J.W."/>
            <person name="Tedersoo L."/>
            <person name="Vaario L.M."/>
            <person name="Yamada A."/>
            <person name="Yan M."/>
            <person name="Wang P."/>
            <person name="Xu J."/>
            <person name="Bruns T."/>
            <person name="Baldrian P."/>
            <person name="Vilgalys R."/>
            <person name="Dunand C."/>
            <person name="Henrissat B."/>
            <person name="Grigoriev I.V."/>
            <person name="Hibbett D."/>
            <person name="Nagy L.G."/>
            <person name="Martin F.M."/>
        </authorList>
    </citation>
    <scope>NUCLEOTIDE SEQUENCE</scope>
    <source>
        <strain evidence="3">BED1</strain>
    </source>
</reference>
<evidence type="ECO:0000313" key="4">
    <source>
        <dbReference type="Proteomes" id="UP001194468"/>
    </source>
</evidence>
<keyword evidence="4" id="KW-1185">Reference proteome</keyword>
<dbReference type="AlphaFoldDB" id="A0AAD4BEK4"/>
<feature type="compositionally biased region" description="Pro residues" evidence="1">
    <location>
        <begin position="148"/>
        <end position="166"/>
    </location>
</feature>
<evidence type="ECO:0000313" key="2">
    <source>
        <dbReference type="EMBL" id="KAF8422816.1"/>
    </source>
</evidence>
<feature type="region of interest" description="Disordered" evidence="1">
    <location>
        <begin position="143"/>
        <end position="166"/>
    </location>
</feature>
<organism evidence="3 4">
    <name type="scientific">Boletus edulis BED1</name>
    <dbReference type="NCBI Taxonomy" id="1328754"/>
    <lineage>
        <taxon>Eukaryota</taxon>
        <taxon>Fungi</taxon>
        <taxon>Dikarya</taxon>
        <taxon>Basidiomycota</taxon>
        <taxon>Agaricomycotina</taxon>
        <taxon>Agaricomycetes</taxon>
        <taxon>Agaricomycetidae</taxon>
        <taxon>Boletales</taxon>
        <taxon>Boletineae</taxon>
        <taxon>Boletaceae</taxon>
        <taxon>Boletoideae</taxon>
        <taxon>Boletus</taxon>
    </lineage>
</organism>
<dbReference type="EMBL" id="WHUW01000097">
    <property type="protein sequence ID" value="KAF8425070.1"/>
    <property type="molecule type" value="Genomic_DNA"/>
</dbReference>
<proteinExistence type="predicted"/>
<evidence type="ECO:0000313" key="3">
    <source>
        <dbReference type="EMBL" id="KAF8425070.1"/>
    </source>
</evidence>
<comment type="caution">
    <text evidence="3">The sequence shown here is derived from an EMBL/GenBank/DDBJ whole genome shotgun (WGS) entry which is preliminary data.</text>
</comment>
<protein>
    <submittedName>
        <fullName evidence="3">Uncharacterized protein</fullName>
    </submittedName>
</protein>